<sequence>MTFCNPYQYSMGEVLVPSADIWPNMGCAIASNAGKTFRKMPVQGQKLYFQFTIAFFNDNTPFNDIVSKRWNCVISQSITHQSTTLLFQSILATEQESYLRALYTLNNRIVAGKENRTKVDASFLVRYGWLNYRPLEQALCKHSTLESIVGRAISDEEIDNDE</sequence>
<name>A0AAN5CU40_9BILA</name>
<gene>
    <name evidence="1" type="ORF">PMAYCL1PPCAC_20861</name>
</gene>
<proteinExistence type="predicted"/>
<dbReference type="Proteomes" id="UP001328107">
    <property type="component" value="Unassembled WGS sequence"/>
</dbReference>
<protein>
    <submittedName>
        <fullName evidence="1">Uncharacterized protein</fullName>
    </submittedName>
</protein>
<accession>A0AAN5CU40</accession>
<reference evidence="2" key="1">
    <citation type="submission" date="2022-10" db="EMBL/GenBank/DDBJ databases">
        <title>Genome assembly of Pristionchus species.</title>
        <authorList>
            <person name="Yoshida K."/>
            <person name="Sommer R.J."/>
        </authorList>
    </citation>
    <scope>NUCLEOTIDE SEQUENCE [LARGE SCALE GENOMIC DNA]</scope>
    <source>
        <strain evidence="2">RS5460</strain>
    </source>
</reference>
<keyword evidence="2" id="KW-1185">Reference proteome</keyword>
<evidence type="ECO:0000313" key="1">
    <source>
        <dbReference type="EMBL" id="GMR50666.1"/>
    </source>
</evidence>
<organism evidence="1 2">
    <name type="scientific">Pristionchus mayeri</name>
    <dbReference type="NCBI Taxonomy" id="1317129"/>
    <lineage>
        <taxon>Eukaryota</taxon>
        <taxon>Metazoa</taxon>
        <taxon>Ecdysozoa</taxon>
        <taxon>Nematoda</taxon>
        <taxon>Chromadorea</taxon>
        <taxon>Rhabditida</taxon>
        <taxon>Rhabditina</taxon>
        <taxon>Diplogasteromorpha</taxon>
        <taxon>Diplogasteroidea</taxon>
        <taxon>Neodiplogasteridae</taxon>
        <taxon>Pristionchus</taxon>
    </lineage>
</organism>
<dbReference type="EMBL" id="BTRK01000004">
    <property type="protein sequence ID" value="GMR50666.1"/>
    <property type="molecule type" value="Genomic_DNA"/>
</dbReference>
<comment type="caution">
    <text evidence="1">The sequence shown here is derived from an EMBL/GenBank/DDBJ whole genome shotgun (WGS) entry which is preliminary data.</text>
</comment>
<dbReference type="AlphaFoldDB" id="A0AAN5CU40"/>
<evidence type="ECO:0000313" key="2">
    <source>
        <dbReference type="Proteomes" id="UP001328107"/>
    </source>
</evidence>